<name>A0A914CST6_9BILA</name>
<feature type="transmembrane region" description="Helical" evidence="7">
    <location>
        <begin position="325"/>
        <end position="346"/>
    </location>
</feature>
<dbReference type="InterPro" id="IPR005828">
    <property type="entry name" value="MFS_sugar_transport-like"/>
</dbReference>
<protein>
    <submittedName>
        <fullName evidence="9">Uncharacterized protein</fullName>
    </submittedName>
</protein>
<dbReference type="PANTHER" id="PTHR48020:SF12">
    <property type="entry name" value="PROTON MYO-INOSITOL COTRANSPORTER"/>
    <property type="match status" value="1"/>
</dbReference>
<dbReference type="Gene3D" id="1.20.1250.20">
    <property type="entry name" value="MFS general substrate transporter like domains"/>
    <property type="match status" value="1"/>
</dbReference>
<dbReference type="InterPro" id="IPR050814">
    <property type="entry name" value="Myo-inositol_Transporter"/>
</dbReference>
<evidence type="ECO:0000256" key="2">
    <source>
        <dbReference type="ARBA" id="ARBA00022448"/>
    </source>
</evidence>
<feature type="transmembrane region" description="Helical" evidence="7">
    <location>
        <begin position="150"/>
        <end position="169"/>
    </location>
</feature>
<keyword evidence="8" id="KW-1185">Reference proteome</keyword>
<keyword evidence="3 7" id="KW-0812">Transmembrane</keyword>
<evidence type="ECO:0000256" key="7">
    <source>
        <dbReference type="SAM" id="Phobius"/>
    </source>
</evidence>
<reference evidence="9" key="1">
    <citation type="submission" date="2022-11" db="UniProtKB">
        <authorList>
            <consortium name="WormBaseParasite"/>
        </authorList>
    </citation>
    <scope>IDENTIFICATION</scope>
</reference>
<keyword evidence="2" id="KW-0813">Transport</keyword>
<feature type="transmembrane region" description="Helical" evidence="7">
    <location>
        <begin position="253"/>
        <end position="271"/>
    </location>
</feature>
<feature type="transmembrane region" description="Helical" evidence="7">
    <location>
        <begin position="86"/>
        <end position="104"/>
    </location>
</feature>
<evidence type="ECO:0000313" key="8">
    <source>
        <dbReference type="Proteomes" id="UP000887540"/>
    </source>
</evidence>
<proteinExistence type="predicted"/>
<evidence type="ECO:0000313" key="9">
    <source>
        <dbReference type="WBParaSite" id="ACRNAN_scaffold1386.g16646.t1"/>
    </source>
</evidence>
<evidence type="ECO:0000256" key="6">
    <source>
        <dbReference type="SAM" id="MobiDB-lite"/>
    </source>
</evidence>
<comment type="subcellular location">
    <subcellularLocation>
        <location evidence="1">Membrane</location>
    </subcellularLocation>
</comment>
<accession>A0A914CST6</accession>
<evidence type="ECO:0000256" key="1">
    <source>
        <dbReference type="ARBA" id="ARBA00004370"/>
    </source>
</evidence>
<feature type="transmembrane region" description="Helical" evidence="7">
    <location>
        <begin position="221"/>
        <end position="247"/>
    </location>
</feature>
<feature type="transmembrane region" description="Helical" evidence="7">
    <location>
        <begin position="124"/>
        <end position="143"/>
    </location>
</feature>
<organism evidence="8 9">
    <name type="scientific">Acrobeloides nanus</name>
    <dbReference type="NCBI Taxonomy" id="290746"/>
    <lineage>
        <taxon>Eukaryota</taxon>
        <taxon>Metazoa</taxon>
        <taxon>Ecdysozoa</taxon>
        <taxon>Nematoda</taxon>
        <taxon>Chromadorea</taxon>
        <taxon>Rhabditida</taxon>
        <taxon>Tylenchina</taxon>
        <taxon>Cephalobomorpha</taxon>
        <taxon>Cephaloboidea</taxon>
        <taxon>Cephalobidae</taxon>
        <taxon>Acrobeloides</taxon>
    </lineage>
</organism>
<evidence type="ECO:0000256" key="3">
    <source>
        <dbReference type="ARBA" id="ARBA00022692"/>
    </source>
</evidence>
<evidence type="ECO:0000256" key="4">
    <source>
        <dbReference type="ARBA" id="ARBA00022989"/>
    </source>
</evidence>
<sequence length="359" mass="40561">MASKMDDAKKSLEFYQCAEDWENSLNDIVEEFEVDDSDTSDSDESTSAVINGNQKNKQQSSCTISKPQAFDTIISRFKTGRFVRPLLISAFVQTFIHLDDWLWISYSTQVFENAGLSSRTAMRASLYMSLPQAFLSVSLLFCFDSFSRRWLLIAPTIGSIICSIMAVFGLMRSDGKLYGIIEMSRMMPIFAAIDLSLAAFASESAYSVVPELFSQKDRILGTAIVGITQNFFGGILSNVILSIVNIYGTQYVLLPFIFLNIIYVIGIYWWLPETNGKSFQVIAQYFKRQLPGSSAIFAIKRWITNLTRIFKPLLSAPSSVNGRKLTSICVVIAQVFLFAFVMHIFLRTLASYFFMYKYS</sequence>
<dbReference type="Pfam" id="PF00083">
    <property type="entry name" value="Sugar_tr"/>
    <property type="match status" value="1"/>
</dbReference>
<keyword evidence="4 7" id="KW-1133">Transmembrane helix</keyword>
<dbReference type="GO" id="GO:0022857">
    <property type="term" value="F:transmembrane transporter activity"/>
    <property type="evidence" value="ECO:0007669"/>
    <property type="project" value="InterPro"/>
</dbReference>
<feature type="transmembrane region" description="Helical" evidence="7">
    <location>
        <begin position="189"/>
        <end position="209"/>
    </location>
</feature>
<dbReference type="PANTHER" id="PTHR48020">
    <property type="entry name" value="PROTON MYO-INOSITOL COTRANSPORTER"/>
    <property type="match status" value="1"/>
</dbReference>
<feature type="compositionally biased region" description="Polar residues" evidence="6">
    <location>
        <begin position="48"/>
        <end position="62"/>
    </location>
</feature>
<dbReference type="WBParaSite" id="ACRNAN_scaffold1386.g16646.t1">
    <property type="protein sequence ID" value="ACRNAN_scaffold1386.g16646.t1"/>
    <property type="gene ID" value="ACRNAN_scaffold1386.g16646"/>
</dbReference>
<feature type="region of interest" description="Disordered" evidence="6">
    <location>
        <begin position="33"/>
        <end position="62"/>
    </location>
</feature>
<evidence type="ECO:0000256" key="5">
    <source>
        <dbReference type="ARBA" id="ARBA00023136"/>
    </source>
</evidence>
<dbReference type="InterPro" id="IPR036259">
    <property type="entry name" value="MFS_trans_sf"/>
</dbReference>
<dbReference type="Proteomes" id="UP000887540">
    <property type="component" value="Unplaced"/>
</dbReference>
<dbReference type="AlphaFoldDB" id="A0A914CST6"/>
<feature type="compositionally biased region" description="Acidic residues" evidence="6">
    <location>
        <begin position="33"/>
        <end position="44"/>
    </location>
</feature>
<keyword evidence="5 7" id="KW-0472">Membrane</keyword>
<dbReference type="SUPFAM" id="SSF103473">
    <property type="entry name" value="MFS general substrate transporter"/>
    <property type="match status" value="1"/>
</dbReference>
<dbReference type="GO" id="GO:0016020">
    <property type="term" value="C:membrane"/>
    <property type="evidence" value="ECO:0007669"/>
    <property type="project" value="UniProtKB-SubCell"/>
</dbReference>